<evidence type="ECO:0000313" key="14">
    <source>
        <dbReference type="Proteomes" id="UP000033423"/>
    </source>
</evidence>
<feature type="binding site" evidence="7 10">
    <location>
        <position position="350"/>
    </location>
    <ligand>
        <name>Mg(2+)</name>
        <dbReference type="ChEBI" id="CHEBI:18420"/>
    </ligand>
</feature>
<dbReference type="SUPFAM" id="SSF53271">
    <property type="entry name" value="PRTase-like"/>
    <property type="match status" value="1"/>
</dbReference>
<dbReference type="InterPro" id="IPR017932">
    <property type="entry name" value="GATase_2_dom"/>
</dbReference>
<comment type="catalytic activity">
    <reaction evidence="7 8">
        <text>5-phospho-beta-D-ribosylamine + L-glutamate + diphosphate = 5-phospho-alpha-D-ribose 1-diphosphate + L-glutamine + H2O</text>
        <dbReference type="Rhea" id="RHEA:14905"/>
        <dbReference type="ChEBI" id="CHEBI:15377"/>
        <dbReference type="ChEBI" id="CHEBI:29985"/>
        <dbReference type="ChEBI" id="CHEBI:33019"/>
        <dbReference type="ChEBI" id="CHEBI:58017"/>
        <dbReference type="ChEBI" id="CHEBI:58359"/>
        <dbReference type="ChEBI" id="CHEBI:58681"/>
        <dbReference type="EC" id="2.4.2.14"/>
    </reaction>
</comment>
<gene>
    <name evidence="7" type="primary">purF</name>
    <name evidence="13" type="ORF">MBAV_006250</name>
</gene>
<dbReference type="NCBIfam" id="TIGR01134">
    <property type="entry name" value="purF"/>
    <property type="match status" value="1"/>
</dbReference>
<dbReference type="SUPFAM" id="SSF56235">
    <property type="entry name" value="N-terminal nucleophile aminohydrolases (Ntn hydrolases)"/>
    <property type="match status" value="1"/>
</dbReference>
<dbReference type="CDD" id="cd06223">
    <property type="entry name" value="PRTases_typeI"/>
    <property type="match status" value="1"/>
</dbReference>
<dbReference type="PANTHER" id="PTHR11907">
    <property type="entry name" value="AMIDOPHOSPHORIBOSYLTRANSFERASE"/>
    <property type="match status" value="1"/>
</dbReference>
<dbReference type="EMBL" id="LACI01002648">
    <property type="protein sequence ID" value="KJU81555.1"/>
    <property type="molecule type" value="Genomic_DNA"/>
</dbReference>
<dbReference type="InterPro" id="IPR005854">
    <property type="entry name" value="PurF"/>
</dbReference>
<proteinExistence type="inferred from homology"/>
<keyword evidence="7 10" id="KW-0460">Magnesium</keyword>
<dbReference type="GO" id="GO:0000287">
    <property type="term" value="F:magnesium ion binding"/>
    <property type="evidence" value="ECO:0007669"/>
    <property type="project" value="UniProtKB-UniRule"/>
</dbReference>
<dbReference type="UniPathway" id="UPA00074">
    <property type="reaction ID" value="UER00124"/>
</dbReference>
<reference evidence="13 14" key="1">
    <citation type="submission" date="2015-02" db="EMBL/GenBank/DDBJ databases">
        <title>Single-cell genomics of uncultivated deep-branching MTB reveals a conserved set of magnetosome genes.</title>
        <authorList>
            <person name="Kolinko S."/>
            <person name="Richter M."/>
            <person name="Glockner F.O."/>
            <person name="Brachmann A."/>
            <person name="Schuler D."/>
        </authorList>
    </citation>
    <scope>NUCLEOTIDE SEQUENCE [LARGE SCALE GENOMIC DNA]</scope>
    <source>
        <strain evidence="13">TM-1</strain>
    </source>
</reference>
<feature type="binding site" evidence="7 11">
    <location>
        <position position="387"/>
    </location>
    <ligand>
        <name>[4Fe-4S] cluster</name>
        <dbReference type="ChEBI" id="CHEBI:49883"/>
    </ligand>
</feature>
<comment type="similarity">
    <text evidence="2 7 8">In the C-terminal section; belongs to the purine/pyrimidine phosphoribosyltransferase family.</text>
</comment>
<dbReference type="GO" id="GO:0051539">
    <property type="term" value="F:4 iron, 4 sulfur cluster binding"/>
    <property type="evidence" value="ECO:0007669"/>
    <property type="project" value="UniProtKB-KW"/>
</dbReference>
<feature type="binding site" evidence="7 11">
    <location>
        <position position="239"/>
    </location>
    <ligand>
        <name>[4Fe-4S] cluster</name>
        <dbReference type="ChEBI" id="CHEBI:49883"/>
    </ligand>
</feature>
<keyword evidence="7 11" id="KW-0408">Iron</keyword>
<dbReference type="PROSITE" id="PS51278">
    <property type="entry name" value="GATASE_TYPE_2"/>
    <property type="match status" value="1"/>
</dbReference>
<comment type="pathway">
    <text evidence="1 7 8">Purine metabolism; IMP biosynthesis via de novo pathway; N(1)-(5-phospho-D-ribosyl)glycinamide from 5-phospho-alpha-D-ribose 1-diphosphate: step 1/2.</text>
</comment>
<evidence type="ECO:0000256" key="10">
    <source>
        <dbReference type="PIRSR" id="PIRSR000485-2"/>
    </source>
</evidence>
<dbReference type="PIRSF" id="PIRSF000485">
    <property type="entry name" value="Amd_phspho_trans"/>
    <property type="match status" value="1"/>
</dbReference>
<dbReference type="GO" id="GO:0004044">
    <property type="term" value="F:amidophosphoribosyltransferase activity"/>
    <property type="evidence" value="ECO:0007669"/>
    <property type="project" value="UniProtKB-UniRule"/>
</dbReference>
<keyword evidence="5 7" id="KW-0658">Purine biosynthesis</keyword>
<comment type="function">
    <text evidence="7">Catalyzes the formation of phosphoribosylamine from phosphoribosylpyrophosphate (PRPP) and glutamine.</text>
</comment>
<dbReference type="InterPro" id="IPR000836">
    <property type="entry name" value="PRTase_dom"/>
</dbReference>
<keyword evidence="7" id="KW-0004">4Fe-4S</keyword>
<feature type="binding site" evidence="7 10">
    <location>
        <position position="349"/>
    </location>
    <ligand>
        <name>Mg(2+)</name>
        <dbReference type="ChEBI" id="CHEBI:18420"/>
    </ligand>
</feature>
<dbReference type="Gene3D" id="3.60.20.10">
    <property type="entry name" value="Glutamine Phosphoribosylpyrophosphate, subunit 1, domain 1"/>
    <property type="match status" value="1"/>
</dbReference>
<evidence type="ECO:0000256" key="2">
    <source>
        <dbReference type="ARBA" id="ARBA00010138"/>
    </source>
</evidence>
<evidence type="ECO:0000259" key="12">
    <source>
        <dbReference type="PROSITE" id="PS51278"/>
    </source>
</evidence>
<dbReference type="GO" id="GO:0006189">
    <property type="term" value="P:'de novo' IMP biosynthetic process"/>
    <property type="evidence" value="ECO:0007669"/>
    <property type="project" value="UniProtKB-UniRule"/>
</dbReference>
<dbReference type="Pfam" id="PF13522">
    <property type="entry name" value="GATase_6"/>
    <property type="match status" value="1"/>
</dbReference>
<sequence>MREECGVFGIYGHPEAANLTYLGLYALQHRGQEGAGICSSDGHTMYMEKAMGYVSEIFSEERLQRLPGHTAIGHNRYSTAGGSMLKNVQPIMANCMLGALSLAHNGNLTNAPALRKQLQNNGAIFQSNSDSEVILHLIAHAKGSSAGERFTEVAREIEGAFSLLILLEDELVAIRDSFGVRPLSLGQVDGAYVVASETCAFDLIDATYIRDIEPGEMLIINKNGLHSVRVIDSYKLAFCVFEFIYFARPDSRIFGGLNVNSVRKELGKRLAIDSHTDSDVVIPVPDSGVPSTIGYAQESGLPFDFGLVRNHYVGRTFIEPKSSIRHFGVKIKLNAVQNITRGKRVVIVDDSIVRGTTSKKIVKMIRELGKAKEVHLRISSPCTIAPCFYGINTPTRNELIAATHQVEEIRKYLTADSLAYLSIEGLRSALPNPDDYCYACFNREYPIGFPQEELP</sequence>
<evidence type="ECO:0000256" key="5">
    <source>
        <dbReference type="ARBA" id="ARBA00022755"/>
    </source>
</evidence>
<dbReference type="EC" id="2.4.2.14" evidence="7"/>
<feature type="active site" description="Nucleophile" evidence="7 9">
    <location>
        <position position="5"/>
    </location>
</feature>
<dbReference type="InterPro" id="IPR029055">
    <property type="entry name" value="Ntn_hydrolases_N"/>
</dbReference>
<comment type="caution">
    <text evidence="13">The sequence shown here is derived from an EMBL/GenBank/DDBJ whole genome shotgun (WGS) entry which is preliminary data.</text>
</comment>
<dbReference type="HAMAP" id="MF_01931">
    <property type="entry name" value="PurF"/>
    <property type="match status" value="1"/>
</dbReference>
<evidence type="ECO:0000256" key="3">
    <source>
        <dbReference type="ARBA" id="ARBA00022676"/>
    </source>
</evidence>
<evidence type="ECO:0000256" key="6">
    <source>
        <dbReference type="ARBA" id="ARBA00022962"/>
    </source>
</evidence>
<dbReference type="InterPro" id="IPR035584">
    <property type="entry name" value="PurF_N"/>
</dbReference>
<feature type="domain" description="Glutamine amidotransferase type-2" evidence="12">
    <location>
        <begin position="5"/>
        <end position="223"/>
    </location>
</feature>
<evidence type="ECO:0000256" key="11">
    <source>
        <dbReference type="PIRSR" id="PIRSR000485-3"/>
    </source>
</evidence>
<comment type="cofactor">
    <cofactor evidence="7 11">
        <name>[4Fe-4S] cluster</name>
        <dbReference type="ChEBI" id="CHEBI:49883"/>
    </cofactor>
    <text evidence="7 11">Binds 1 [4Fe-4S] cluster per subunit.</text>
</comment>
<name>A0A0F3GHY4_9BACT</name>
<evidence type="ECO:0000256" key="1">
    <source>
        <dbReference type="ARBA" id="ARBA00005209"/>
    </source>
</evidence>
<evidence type="ECO:0000256" key="9">
    <source>
        <dbReference type="PIRSR" id="PIRSR000485-1"/>
    </source>
</evidence>
<accession>A0A0F3GHY4</accession>
<comment type="cofactor">
    <cofactor evidence="7 10">
        <name>Mg(2+)</name>
        <dbReference type="ChEBI" id="CHEBI:18420"/>
    </cofactor>
    <text evidence="7 10">Binds 1 Mg(2+) ion per subunit.</text>
</comment>
<dbReference type="CDD" id="cd00715">
    <property type="entry name" value="GPATase_N"/>
    <property type="match status" value="1"/>
</dbReference>
<keyword evidence="6 7" id="KW-0315">Glutamine amidotransferase</keyword>
<feature type="binding site" evidence="7 10">
    <location>
        <position position="287"/>
    </location>
    <ligand>
        <name>Mg(2+)</name>
        <dbReference type="ChEBI" id="CHEBI:18420"/>
    </ligand>
</feature>
<keyword evidence="7 10" id="KW-0479">Metal-binding</keyword>
<evidence type="ECO:0000256" key="8">
    <source>
        <dbReference type="PIRNR" id="PIRNR000485"/>
    </source>
</evidence>
<keyword evidence="4 7" id="KW-0808">Transferase</keyword>
<dbReference type="InterPro" id="IPR029057">
    <property type="entry name" value="PRTase-like"/>
</dbReference>
<organism evidence="13 14">
    <name type="scientific">Candidatus Magnetobacterium bavaricum</name>
    <dbReference type="NCBI Taxonomy" id="29290"/>
    <lineage>
        <taxon>Bacteria</taxon>
        <taxon>Pseudomonadati</taxon>
        <taxon>Nitrospirota</taxon>
        <taxon>Thermodesulfovibrionia</taxon>
        <taxon>Thermodesulfovibrionales</taxon>
        <taxon>Candidatus Magnetobacteriaceae</taxon>
        <taxon>Candidatus Magnetobacterium</taxon>
    </lineage>
</organism>
<evidence type="ECO:0000256" key="7">
    <source>
        <dbReference type="HAMAP-Rule" id="MF_01931"/>
    </source>
</evidence>
<keyword evidence="14" id="KW-1185">Reference proteome</keyword>
<dbReference type="GO" id="GO:0009113">
    <property type="term" value="P:purine nucleobase biosynthetic process"/>
    <property type="evidence" value="ECO:0007669"/>
    <property type="project" value="UniProtKB-UniRule"/>
</dbReference>
<dbReference type="Proteomes" id="UP000033423">
    <property type="component" value="Unassembled WGS sequence"/>
</dbReference>
<evidence type="ECO:0000256" key="4">
    <source>
        <dbReference type="ARBA" id="ARBA00022679"/>
    </source>
</evidence>
<dbReference type="Gene3D" id="3.40.50.2020">
    <property type="match status" value="1"/>
</dbReference>
<keyword evidence="7 11" id="KW-0411">Iron-sulfur</keyword>
<feature type="binding site" evidence="7 11">
    <location>
        <position position="440"/>
    </location>
    <ligand>
        <name>[4Fe-4S] cluster</name>
        <dbReference type="ChEBI" id="CHEBI:49883"/>
    </ligand>
</feature>
<protein>
    <recommendedName>
        <fullName evidence="7">Amidophosphoribosyltransferase</fullName>
        <shortName evidence="7">ATase</shortName>
        <ecNumber evidence="7">2.4.2.14</ecNumber>
    </recommendedName>
    <alternativeName>
        <fullName evidence="7">Glutamine phosphoribosylpyrophosphate amidotransferase</fullName>
        <shortName evidence="7">GPATase</shortName>
    </alternativeName>
</protein>
<dbReference type="AlphaFoldDB" id="A0A0F3GHY4"/>
<keyword evidence="3 7" id="KW-0328">Glycosyltransferase</keyword>
<feature type="binding site" evidence="7 11">
    <location>
        <position position="437"/>
    </location>
    <ligand>
        <name>[4Fe-4S] cluster</name>
        <dbReference type="ChEBI" id="CHEBI:49883"/>
    </ligand>
</feature>
<dbReference type="PATRIC" id="fig|29290.4.peg.8263"/>
<evidence type="ECO:0000313" key="13">
    <source>
        <dbReference type="EMBL" id="KJU81555.1"/>
    </source>
</evidence>